<dbReference type="InterPro" id="IPR048777">
    <property type="entry name" value="CATIP_N"/>
</dbReference>
<dbReference type="EMBL" id="JAGXEW010000012">
    <property type="protein sequence ID" value="KAK1165755.1"/>
    <property type="molecule type" value="Genomic_DNA"/>
</dbReference>
<evidence type="ECO:0000256" key="11">
    <source>
        <dbReference type="ARBA" id="ARBA00037938"/>
    </source>
</evidence>
<comment type="function">
    <text evidence="10">Plays a role in primary ciliogenesis by modulating actin polymerization.</text>
</comment>
<evidence type="ECO:0000256" key="5">
    <source>
        <dbReference type="ARBA" id="ARBA00022490"/>
    </source>
</evidence>
<name>A0AAD8DAI5_ACIOX</name>
<evidence type="ECO:0000256" key="6">
    <source>
        <dbReference type="ARBA" id="ARBA00022794"/>
    </source>
</evidence>
<sequence>MEELKDLAPKASIEAIEFLQSIEPEELQLCLFVDSLVTISDTGRELGEFTITIQQATYHNEDCYLIHANSHGCIDDIPCGTSIMAYVSKSLETLEQHHHEYVKIKDHPLDRKSYMVRQEDQLVVNKIVTEGQDEKRHAFTFPWSSVEGFISEASNLLMLRILAKRKAVPENMVFLSFDTETNLCTSTFKELGSRNQTVGREVMEVFGIERAIHSEKDLPTMWHFFFLFDGHLASRVQIGSPVTMKLIQMPLLKEKEEEEQKPVFEKKPLIWEEDMHLYSKFLDRKEELKANHATYVRHHPELKAIMADFLQFLLLRKPEDVFTFAADYFAPFSSQKHLETSFQMSNKANPLMKNN</sequence>
<dbReference type="GO" id="GO:0044782">
    <property type="term" value="P:cilium organization"/>
    <property type="evidence" value="ECO:0007669"/>
    <property type="project" value="TreeGrafter"/>
</dbReference>
<evidence type="ECO:0000256" key="8">
    <source>
        <dbReference type="ARBA" id="ARBA00023212"/>
    </source>
</evidence>
<accession>A0AAD8DAI5</accession>
<dbReference type="GO" id="GO:0005886">
    <property type="term" value="C:plasma membrane"/>
    <property type="evidence" value="ECO:0007669"/>
    <property type="project" value="UniProtKB-SubCell"/>
</dbReference>
<dbReference type="SUPFAM" id="SSF47391">
    <property type="entry name" value="Dimerization-anchoring domain of cAMP-dependent PK regulatory subunit"/>
    <property type="match status" value="1"/>
</dbReference>
<dbReference type="Pfam" id="PF21772">
    <property type="entry name" value="CATIP_N"/>
    <property type="match status" value="1"/>
</dbReference>
<keyword evidence="9" id="KW-0539">Nucleus</keyword>
<comment type="similarity">
    <text evidence="11">Belongs to the CATIP family.</text>
</comment>
<dbReference type="AlphaFoldDB" id="A0AAD8DAI5"/>
<protein>
    <recommendedName>
        <fullName evidence="12">Ciliogenesis-associated TTC17-interacting protein</fullName>
    </recommendedName>
</protein>
<keyword evidence="4" id="KW-1003">Cell membrane</keyword>
<dbReference type="Proteomes" id="UP001230051">
    <property type="component" value="Unassembled WGS sequence"/>
</dbReference>
<proteinExistence type="inferred from homology"/>
<evidence type="ECO:0000256" key="9">
    <source>
        <dbReference type="ARBA" id="ARBA00023242"/>
    </source>
</evidence>
<keyword evidence="15" id="KW-1185">Reference proteome</keyword>
<dbReference type="PANTHER" id="PTHR15505:SF3">
    <property type="entry name" value="CILIOGENESIS-ASSOCIATED TTC17-INTERACTING PROTEIN"/>
    <property type="match status" value="1"/>
</dbReference>
<evidence type="ECO:0000313" key="15">
    <source>
        <dbReference type="Proteomes" id="UP001230051"/>
    </source>
</evidence>
<dbReference type="GO" id="GO:0030041">
    <property type="term" value="P:actin filament polymerization"/>
    <property type="evidence" value="ECO:0007669"/>
    <property type="project" value="TreeGrafter"/>
</dbReference>
<evidence type="ECO:0000256" key="2">
    <source>
        <dbReference type="ARBA" id="ARBA00004236"/>
    </source>
</evidence>
<dbReference type="InterPro" id="IPR047501">
    <property type="entry name" value="DD_CATIP"/>
</dbReference>
<evidence type="ECO:0000256" key="4">
    <source>
        <dbReference type="ARBA" id="ARBA00022475"/>
    </source>
</evidence>
<dbReference type="GO" id="GO:0005856">
    <property type="term" value="C:cytoskeleton"/>
    <property type="evidence" value="ECO:0007669"/>
    <property type="project" value="UniProtKB-SubCell"/>
</dbReference>
<comment type="subcellular location">
    <subcellularLocation>
        <location evidence="2">Cell membrane</location>
    </subcellularLocation>
    <subcellularLocation>
        <location evidence="3">Cytoplasm</location>
        <location evidence="3">Cytoskeleton</location>
    </subcellularLocation>
    <subcellularLocation>
        <location evidence="1">Nucleus</location>
    </subcellularLocation>
</comment>
<evidence type="ECO:0000256" key="1">
    <source>
        <dbReference type="ARBA" id="ARBA00004123"/>
    </source>
</evidence>
<evidence type="ECO:0000256" key="12">
    <source>
        <dbReference type="ARBA" id="ARBA00039249"/>
    </source>
</evidence>
<evidence type="ECO:0000259" key="13">
    <source>
        <dbReference type="Pfam" id="PF21772"/>
    </source>
</evidence>
<organism evidence="14 15">
    <name type="scientific">Acipenser oxyrinchus oxyrinchus</name>
    <dbReference type="NCBI Taxonomy" id="40147"/>
    <lineage>
        <taxon>Eukaryota</taxon>
        <taxon>Metazoa</taxon>
        <taxon>Chordata</taxon>
        <taxon>Craniata</taxon>
        <taxon>Vertebrata</taxon>
        <taxon>Euteleostomi</taxon>
        <taxon>Actinopterygii</taxon>
        <taxon>Chondrostei</taxon>
        <taxon>Acipenseriformes</taxon>
        <taxon>Acipenseridae</taxon>
        <taxon>Acipenser</taxon>
    </lineage>
</organism>
<dbReference type="PANTHER" id="PTHR15505">
    <property type="entry name" value="RIIA DOMAIN-CONTAINING PROTEIN 1"/>
    <property type="match status" value="1"/>
</dbReference>
<gene>
    <name evidence="14" type="primary">catip</name>
    <name evidence="14" type="ORF">AOXY_G14369</name>
</gene>
<dbReference type="CDD" id="cd22973">
    <property type="entry name" value="DD_CATIP"/>
    <property type="match status" value="1"/>
</dbReference>
<evidence type="ECO:0000256" key="3">
    <source>
        <dbReference type="ARBA" id="ARBA00004245"/>
    </source>
</evidence>
<comment type="caution">
    <text evidence="14">The sequence shown here is derived from an EMBL/GenBank/DDBJ whole genome shotgun (WGS) entry which is preliminary data.</text>
</comment>
<keyword evidence="6" id="KW-0970">Cilium biogenesis/degradation</keyword>
<feature type="domain" description="Ciliogenesis-associated TTC17-interacting protein N-terminal" evidence="13">
    <location>
        <begin position="14"/>
        <end position="241"/>
    </location>
</feature>
<evidence type="ECO:0000256" key="7">
    <source>
        <dbReference type="ARBA" id="ARBA00023136"/>
    </source>
</evidence>
<evidence type="ECO:0000256" key="10">
    <source>
        <dbReference type="ARBA" id="ARBA00037538"/>
    </source>
</evidence>
<dbReference type="GO" id="GO:0005634">
    <property type="term" value="C:nucleus"/>
    <property type="evidence" value="ECO:0007669"/>
    <property type="project" value="UniProtKB-SubCell"/>
</dbReference>
<keyword evidence="8" id="KW-0206">Cytoskeleton</keyword>
<keyword evidence="5" id="KW-0963">Cytoplasm</keyword>
<reference evidence="14" key="1">
    <citation type="submission" date="2022-02" db="EMBL/GenBank/DDBJ databases">
        <title>Atlantic sturgeon de novo genome assembly.</title>
        <authorList>
            <person name="Stock M."/>
            <person name="Klopp C."/>
            <person name="Guiguen Y."/>
            <person name="Cabau C."/>
            <person name="Parinello H."/>
            <person name="Santidrian Yebra-Pimentel E."/>
            <person name="Kuhl H."/>
            <person name="Dirks R.P."/>
            <person name="Guessner J."/>
            <person name="Wuertz S."/>
            <person name="Du K."/>
            <person name="Schartl M."/>
        </authorList>
    </citation>
    <scope>NUCLEOTIDE SEQUENCE</scope>
    <source>
        <strain evidence="14">STURGEONOMICS-FGT-2020</strain>
        <tissue evidence="14">Whole blood</tissue>
    </source>
</reference>
<keyword evidence="7" id="KW-0472">Membrane</keyword>
<evidence type="ECO:0000313" key="14">
    <source>
        <dbReference type="EMBL" id="KAK1165755.1"/>
    </source>
</evidence>